<comment type="caution">
    <text evidence="1">The sequence shown here is derived from an EMBL/GenBank/DDBJ whole genome shotgun (WGS) entry which is preliminary data.</text>
</comment>
<name>A0A7U7J3P7_9GAMM</name>
<evidence type="ECO:0000313" key="2">
    <source>
        <dbReference type="Proteomes" id="UP000019184"/>
    </source>
</evidence>
<dbReference type="AlphaFoldDB" id="A0A7U7J3P7"/>
<accession>A0A7U7J3P7</accession>
<dbReference type="EMBL" id="CBTK010000073">
    <property type="protein sequence ID" value="CDH44400.1"/>
    <property type="molecule type" value="Genomic_DNA"/>
</dbReference>
<keyword evidence="2" id="KW-1185">Reference proteome</keyword>
<sequence>MVSFEVRGPWPRFPKRRRVAALLQSVVFQRPTSQFRQSVAIFDKPSPREVISLVSFATSVAA</sequence>
<proteinExistence type="predicted"/>
<organism evidence="1 2">
    <name type="scientific">Candidatus Contendobacter odensis Run_B_J11</name>
    <dbReference type="NCBI Taxonomy" id="1400861"/>
    <lineage>
        <taxon>Bacteria</taxon>
        <taxon>Pseudomonadati</taxon>
        <taxon>Pseudomonadota</taxon>
        <taxon>Gammaproteobacteria</taxon>
        <taxon>Candidatus Competibacteraceae</taxon>
        <taxon>Candidatus Contendibacter</taxon>
    </lineage>
</organism>
<gene>
    <name evidence="1" type="ORF">BN874_1640002</name>
</gene>
<evidence type="ECO:0000313" key="1">
    <source>
        <dbReference type="EMBL" id="CDH44400.1"/>
    </source>
</evidence>
<dbReference type="Proteomes" id="UP000019184">
    <property type="component" value="Unassembled WGS sequence"/>
</dbReference>
<reference evidence="1 2" key="1">
    <citation type="journal article" date="2014" name="ISME J.">
        <title>Candidatus Competibacter-lineage genomes retrieved from metagenomes reveal functional metabolic diversity.</title>
        <authorList>
            <person name="McIlroy S.J."/>
            <person name="Albertsen M."/>
            <person name="Andresen E.K."/>
            <person name="Saunders A.M."/>
            <person name="Kristiansen R."/>
            <person name="Stokholm-Bjerregaard M."/>
            <person name="Nielsen K.L."/>
            <person name="Nielsen P.H."/>
        </authorList>
    </citation>
    <scope>NUCLEOTIDE SEQUENCE [LARGE SCALE GENOMIC DNA]</scope>
    <source>
        <strain evidence="1 2">Run_B_J11</strain>
    </source>
</reference>
<protein>
    <submittedName>
        <fullName evidence="1">Uncharacterized protein</fullName>
    </submittedName>
</protein>